<dbReference type="InterPro" id="IPR036874">
    <property type="entry name" value="Carbonic_anhydrase_sf"/>
</dbReference>
<dbReference type="Gene3D" id="3.40.1050.10">
    <property type="entry name" value="Carbonic anhydrase"/>
    <property type="match status" value="1"/>
</dbReference>
<keyword evidence="4" id="KW-0479">Metal-binding</keyword>
<gene>
    <name evidence="7" type="ORF">H8712_06165</name>
</gene>
<dbReference type="Pfam" id="PF00484">
    <property type="entry name" value="Pro_CA"/>
    <property type="match status" value="1"/>
</dbReference>
<evidence type="ECO:0000313" key="8">
    <source>
        <dbReference type="Proteomes" id="UP000661649"/>
    </source>
</evidence>
<dbReference type="RefSeq" id="WP_117455933.1">
    <property type="nucleotide sequence ID" value="NZ_DAWEED010000081.1"/>
</dbReference>
<evidence type="ECO:0000256" key="6">
    <source>
        <dbReference type="ARBA" id="ARBA00048348"/>
    </source>
</evidence>
<evidence type="ECO:0000256" key="3">
    <source>
        <dbReference type="ARBA" id="ARBA00012925"/>
    </source>
</evidence>
<dbReference type="EMBL" id="JACRTP010000002">
    <property type="protein sequence ID" value="MBC8628201.1"/>
    <property type="molecule type" value="Genomic_DNA"/>
</dbReference>
<accession>A0ABR7PBG3</accession>
<comment type="catalytic activity">
    <reaction evidence="6">
        <text>hydrogencarbonate + H(+) = CO2 + H2O</text>
        <dbReference type="Rhea" id="RHEA:10748"/>
        <dbReference type="ChEBI" id="CHEBI:15377"/>
        <dbReference type="ChEBI" id="CHEBI:15378"/>
        <dbReference type="ChEBI" id="CHEBI:16526"/>
        <dbReference type="ChEBI" id="CHEBI:17544"/>
        <dbReference type="EC" id="4.2.1.1"/>
    </reaction>
</comment>
<reference evidence="7 8" key="1">
    <citation type="submission" date="2020-08" db="EMBL/GenBank/DDBJ databases">
        <title>Genome public.</title>
        <authorList>
            <person name="Liu C."/>
            <person name="Sun Q."/>
        </authorList>
    </citation>
    <scope>NUCLEOTIDE SEQUENCE [LARGE SCALE GENOMIC DNA]</scope>
    <source>
        <strain evidence="7 8">3_YM_SP_D4_24.mj</strain>
    </source>
</reference>
<dbReference type="CDD" id="cd03379">
    <property type="entry name" value="beta_CA_cladeD"/>
    <property type="match status" value="1"/>
</dbReference>
<dbReference type="Proteomes" id="UP000661649">
    <property type="component" value="Unassembled WGS sequence"/>
</dbReference>
<proteinExistence type="inferred from homology"/>
<name>A0ABR7PBG3_9FIRM</name>
<dbReference type="PANTHER" id="PTHR43175:SF3">
    <property type="entry name" value="CARBON DISULFIDE HYDROLASE"/>
    <property type="match status" value="1"/>
</dbReference>
<organism evidence="7 8">
    <name type="scientific">Blautia stercoris</name>
    <dbReference type="NCBI Taxonomy" id="871664"/>
    <lineage>
        <taxon>Bacteria</taxon>
        <taxon>Bacillati</taxon>
        <taxon>Bacillota</taxon>
        <taxon>Clostridia</taxon>
        <taxon>Lachnospirales</taxon>
        <taxon>Lachnospiraceae</taxon>
        <taxon>Blautia</taxon>
    </lineage>
</organism>
<dbReference type="EC" id="4.2.1.1" evidence="3"/>
<evidence type="ECO:0000256" key="4">
    <source>
        <dbReference type="ARBA" id="ARBA00022723"/>
    </source>
</evidence>
<keyword evidence="8" id="KW-1185">Reference proteome</keyword>
<evidence type="ECO:0000256" key="5">
    <source>
        <dbReference type="ARBA" id="ARBA00022833"/>
    </source>
</evidence>
<protein>
    <recommendedName>
        <fullName evidence="3">carbonic anhydrase</fullName>
        <ecNumber evidence="3">4.2.1.1</ecNumber>
    </recommendedName>
</protein>
<dbReference type="SUPFAM" id="SSF53056">
    <property type="entry name" value="beta-carbonic anhydrase, cab"/>
    <property type="match status" value="1"/>
</dbReference>
<evidence type="ECO:0000256" key="2">
    <source>
        <dbReference type="ARBA" id="ARBA00006217"/>
    </source>
</evidence>
<comment type="cofactor">
    <cofactor evidence="1">
        <name>Zn(2+)</name>
        <dbReference type="ChEBI" id="CHEBI:29105"/>
    </cofactor>
</comment>
<evidence type="ECO:0000256" key="1">
    <source>
        <dbReference type="ARBA" id="ARBA00001947"/>
    </source>
</evidence>
<dbReference type="PANTHER" id="PTHR43175">
    <property type="entry name" value="CARBONIC ANHYDRASE"/>
    <property type="match status" value="1"/>
</dbReference>
<dbReference type="InterPro" id="IPR001765">
    <property type="entry name" value="Carbonic_anhydrase"/>
</dbReference>
<comment type="caution">
    <text evidence="7">The sequence shown here is derived from an EMBL/GenBank/DDBJ whole genome shotgun (WGS) entry which is preliminary data.</text>
</comment>
<comment type="similarity">
    <text evidence="2">Belongs to the beta-class carbonic anhydrase family.</text>
</comment>
<keyword evidence="5" id="KW-0862">Zinc</keyword>
<evidence type="ECO:0000313" key="7">
    <source>
        <dbReference type="EMBL" id="MBC8628201.1"/>
    </source>
</evidence>
<sequence length="183" mass="20138">MIEDILKYNKEFVEKKAYEPYLTSKYPDKKLAILTCMDTRLTELLPAALGIKNGDAKIIKNAGGVITHPYGSVMRSLLVGILELGVEEIMVIGHTDCGVQGMDGHHMLEELVERGVSQEHINVIKSTGTDLEKWLGGFESVEQSVKDTVYALKHHPLMPAGIKITGFIMDSVTGGLEAVEEKK</sequence>
<dbReference type="SMART" id="SM00947">
    <property type="entry name" value="Pro_CA"/>
    <property type="match status" value="1"/>
</dbReference>